<organism evidence="1">
    <name type="scientific">viral metagenome</name>
    <dbReference type="NCBI Taxonomy" id="1070528"/>
    <lineage>
        <taxon>unclassified sequences</taxon>
        <taxon>metagenomes</taxon>
        <taxon>organismal metagenomes</taxon>
    </lineage>
</organism>
<dbReference type="EMBL" id="MT142160">
    <property type="protein sequence ID" value="QJA75384.1"/>
    <property type="molecule type" value="Genomic_DNA"/>
</dbReference>
<accession>A0A6M3JZQ3</accession>
<reference evidence="1" key="1">
    <citation type="submission" date="2020-03" db="EMBL/GenBank/DDBJ databases">
        <title>The deep terrestrial virosphere.</title>
        <authorList>
            <person name="Holmfeldt K."/>
            <person name="Nilsson E."/>
            <person name="Simone D."/>
            <person name="Lopez-Fernandez M."/>
            <person name="Wu X."/>
            <person name="de Brujin I."/>
            <person name="Lundin D."/>
            <person name="Andersson A."/>
            <person name="Bertilsson S."/>
            <person name="Dopson M."/>
        </authorList>
    </citation>
    <scope>NUCLEOTIDE SEQUENCE</scope>
    <source>
        <strain evidence="1">MM415A01796</strain>
        <strain evidence="2">MM415B02629</strain>
    </source>
</reference>
<dbReference type="AlphaFoldDB" id="A0A6M3JZQ3"/>
<protein>
    <submittedName>
        <fullName evidence="1">Uncharacterized protein</fullName>
    </submittedName>
</protein>
<evidence type="ECO:0000313" key="1">
    <source>
        <dbReference type="EMBL" id="QJA75384.1"/>
    </source>
</evidence>
<gene>
    <name evidence="1" type="ORF">MM415A01796_0008</name>
    <name evidence="2" type="ORF">MM415B02629_0008</name>
</gene>
<evidence type="ECO:0000313" key="2">
    <source>
        <dbReference type="EMBL" id="QJA89017.1"/>
    </source>
</evidence>
<name>A0A6M3JZQ3_9ZZZZ</name>
<dbReference type="EMBL" id="MT142817">
    <property type="protein sequence ID" value="QJA89017.1"/>
    <property type="molecule type" value="Genomic_DNA"/>
</dbReference>
<proteinExistence type="predicted"/>
<sequence>MPDKKEKFDIASSSHLLSLLNDKKIDKNTFIDIDETSNNELRVSKLEAVLKQK</sequence>